<name>Q943E1_ORYSJ</name>
<evidence type="ECO:0000313" key="7">
    <source>
        <dbReference type="EMBL" id="BAB64132.1"/>
    </source>
</evidence>
<protein>
    <submittedName>
        <fullName evidence="7">Uncharacterized protein P0443D08.14</fullName>
    </submittedName>
</protein>
<dbReference type="HOGENOM" id="CLU_000288_38_1_1"/>
<feature type="domain" description="Wall-associated receptor kinase galacturonan-binding" evidence="5">
    <location>
        <begin position="35"/>
        <end position="102"/>
    </location>
</feature>
<dbReference type="EMBL" id="AP003250">
    <property type="protein sequence ID" value="BAB64132.1"/>
    <property type="molecule type" value="Genomic_DNA"/>
</dbReference>
<dbReference type="PANTHER" id="PTHR33138">
    <property type="entry name" value="OS01G0690200 PROTEIN"/>
    <property type="match status" value="1"/>
</dbReference>
<dbReference type="PANTHER" id="PTHR33138:SF83">
    <property type="entry name" value="OS01G0136700 PROTEIN"/>
    <property type="match status" value="1"/>
</dbReference>
<dbReference type="AlphaFoldDB" id="Q943E1"/>
<feature type="domain" description="Wall-associated receptor kinase C-terminal" evidence="6">
    <location>
        <begin position="155"/>
        <end position="244"/>
    </location>
</feature>
<keyword evidence="3" id="KW-0325">Glycoprotein</keyword>
<dbReference type="InterPro" id="IPR032872">
    <property type="entry name" value="WAK_assoc_C"/>
</dbReference>
<evidence type="ECO:0000259" key="5">
    <source>
        <dbReference type="Pfam" id="PF13947"/>
    </source>
</evidence>
<comment type="subcellular location">
    <subcellularLocation>
        <location evidence="1">Membrane</location>
        <topology evidence="1">Single-pass membrane protein</topology>
    </subcellularLocation>
</comment>
<accession>Q943E1</accession>
<reference evidence="7" key="1">
    <citation type="journal article" date="2002" name="Nature">
        <title>The genome sequence and structure of rice chromosome 1.</title>
        <authorList>
            <person name="Sasaki T."/>
            <person name="Matsumoto T."/>
            <person name="Yamamoto K."/>
            <person name="Sakata K."/>
            <person name="Baba T."/>
            <person name="Katayose Y."/>
            <person name="Wu J."/>
            <person name="Niimura Y."/>
            <person name="Cheng Z."/>
            <person name="Nagamura Y."/>
            <person name="Antonio B.A."/>
            <person name="Kanamori H."/>
            <person name="Hosokawa S."/>
            <person name="Masukawa M."/>
            <person name="Arikawa K."/>
            <person name="Chiden Y."/>
            <person name="Hayashi M."/>
            <person name="Okamoto M."/>
            <person name="Ando T."/>
            <person name="Aoki H."/>
            <person name="Arita K."/>
            <person name="Hamada M."/>
            <person name="Harada C."/>
            <person name="Hijishita S."/>
            <person name="Honda M."/>
            <person name="Ichikawa Y."/>
            <person name="Idonuma A."/>
            <person name="Iijima M."/>
            <person name="Ikeda M."/>
            <person name="Ikeno M."/>
            <person name="Itoh S."/>
            <person name="Itoh T."/>
            <person name="Itoh Y."/>
            <person name="Itoh Y."/>
            <person name="Iwabuchi A."/>
            <person name="Kamiya K."/>
            <person name="Karasawa W."/>
            <person name="Katagiri S."/>
            <person name="Kikuta A."/>
            <person name="Kobayashi N."/>
            <person name="Kono I."/>
            <person name="Machita K."/>
            <person name="Maehara T."/>
            <person name="Mizuno H."/>
            <person name="Mizubayashi T."/>
            <person name="Mukai Y."/>
            <person name="Nagasaki H."/>
            <person name="Nakashima M."/>
            <person name="Nakama Y."/>
            <person name="Nakamichi Y."/>
            <person name="Nakamura M."/>
            <person name="Namiki N."/>
            <person name="Negishi M."/>
            <person name="Ohta I."/>
            <person name="Ono N."/>
            <person name="Saji S."/>
            <person name="Sakai K."/>
            <person name="Shibata M."/>
            <person name="Shimokawa T."/>
            <person name="Shomura A."/>
            <person name="Song J."/>
            <person name="Takazaki Y."/>
            <person name="Terasawa K."/>
            <person name="Tsuji K."/>
            <person name="Waki K."/>
            <person name="Yamagata H."/>
            <person name="Yamane H."/>
            <person name="Yoshiki S."/>
            <person name="Yoshihara R."/>
            <person name="Yukawa K."/>
            <person name="Zhong H."/>
            <person name="Iwama H."/>
            <person name="Endo T."/>
            <person name="Ito H."/>
            <person name="Hahn J.H."/>
            <person name="Kim H.I."/>
            <person name="Eun M.Y."/>
            <person name="Yano M."/>
            <person name="Jiang J."/>
            <person name="Gojobori T."/>
        </authorList>
    </citation>
    <scope>NUCLEOTIDE SEQUENCE [LARGE SCALE GENOMIC DNA]</scope>
</reference>
<gene>
    <name evidence="7" type="primary">P0443D08.14</name>
</gene>
<feature type="domain" description="Wall-associated receptor kinase galacturonan-binding" evidence="5">
    <location>
        <begin position="373"/>
        <end position="435"/>
    </location>
</feature>
<organism evidence="7">
    <name type="scientific">Oryza sativa subsp. japonica</name>
    <name type="common">Rice</name>
    <dbReference type="NCBI Taxonomy" id="39947"/>
    <lineage>
        <taxon>Eukaryota</taxon>
        <taxon>Viridiplantae</taxon>
        <taxon>Streptophyta</taxon>
        <taxon>Embryophyta</taxon>
        <taxon>Tracheophyta</taxon>
        <taxon>Spermatophyta</taxon>
        <taxon>Magnoliopsida</taxon>
        <taxon>Liliopsida</taxon>
        <taxon>Poales</taxon>
        <taxon>Poaceae</taxon>
        <taxon>BOP clade</taxon>
        <taxon>Oryzoideae</taxon>
        <taxon>Oryzeae</taxon>
        <taxon>Oryzinae</taxon>
        <taxon>Oryza</taxon>
        <taxon>Oryza sativa</taxon>
    </lineage>
</organism>
<sequence>MPTSSSPLWLLLFLSNLITTHEAAEIIPNATTPSCPSYRCGHAVDIRYPFWIDDNTSGGGAYYCGYPSLRLECRRDTPVLALPSGEYAVTHILYGDRTVSLFDLGVFSRSNTCPLVGRNLSLPAGSPLSLTDRDANLTFFIHCSFMGMPAHLVACLEGDGRHHSYVFRDGDDRTPYGYAALCQDVVGMPVLRRSLLGGNYSSPLDAAVVPALNMGFELGWRPLEDGECGDCEKAGGWCGHRRRAAHEPWTFACFRTVTITARADTKSPASATGEEWSNKETEEWSTHSASNMFRAACLTNPLSSSPMHASSFPRLLRLAQICCVIDRFHCSMHPFRAPATAMICLAMLLLITLPIASSTVDAINTTNTTSPFCEPARCGNLTIGYPFWLAGKHPPECGYRTFQVTCDHRNASLKNGIWTYQIQRIFYHNSSFMVTNEQLTDGQCVIESFVNASSDLGLTQFKISPINRELVFLYNCSQSRRQLPISWAPVSCAKNESSNSYAWLAGKYKPDDDFRQLPGNCTVSMIPVLGYDGAVAKNYERLIKGGFLLDYTAAAGPDDCEDCSRSGGWCRVNVTYDGLECQCPEGLTSSGFTCVGTLSSINIIGGDALKYTIDLALPLSENDAEVTLRTVSRGESVRPRGLVLLGRETVRSRAVTAQERARYRL</sequence>
<dbReference type="GO" id="GO:0030247">
    <property type="term" value="F:polysaccharide binding"/>
    <property type="evidence" value="ECO:0007669"/>
    <property type="project" value="InterPro"/>
</dbReference>
<feature type="domain" description="Wall-associated receptor kinase C-terminal" evidence="6">
    <location>
        <begin position="492"/>
        <end position="585"/>
    </location>
</feature>
<evidence type="ECO:0000256" key="3">
    <source>
        <dbReference type="ARBA" id="ARBA00023180"/>
    </source>
</evidence>
<evidence type="ECO:0000259" key="6">
    <source>
        <dbReference type="Pfam" id="PF14380"/>
    </source>
</evidence>
<dbReference type="Pfam" id="PF14380">
    <property type="entry name" value="WAK_assoc"/>
    <property type="match status" value="2"/>
</dbReference>
<dbReference type="Proteomes" id="UP000817658">
    <property type="component" value="Chromosome 1"/>
</dbReference>
<dbReference type="InterPro" id="IPR025287">
    <property type="entry name" value="WAK_GUB"/>
</dbReference>
<proteinExistence type="predicted"/>
<feature type="signal peptide" evidence="4">
    <location>
        <begin position="1"/>
        <end position="23"/>
    </location>
</feature>
<evidence type="ECO:0000256" key="4">
    <source>
        <dbReference type="SAM" id="SignalP"/>
    </source>
</evidence>
<dbReference type="Pfam" id="PF13947">
    <property type="entry name" value="GUB_WAK_bind"/>
    <property type="match status" value="2"/>
</dbReference>
<evidence type="ECO:0000256" key="1">
    <source>
        <dbReference type="ARBA" id="ARBA00004167"/>
    </source>
</evidence>
<evidence type="ECO:0000256" key="2">
    <source>
        <dbReference type="ARBA" id="ARBA00022729"/>
    </source>
</evidence>
<keyword evidence="2 4" id="KW-0732">Signal</keyword>
<dbReference type="GO" id="GO:0016020">
    <property type="term" value="C:membrane"/>
    <property type="evidence" value="ECO:0007669"/>
    <property type="project" value="UniProtKB-SubCell"/>
</dbReference>
<feature type="chain" id="PRO_5004320480" evidence="4">
    <location>
        <begin position="24"/>
        <end position="665"/>
    </location>
</feature>